<sequence length="796" mass="87487">MRWIGEPWPEFNDGIFYRDTVGQSDAGESIIEYYSRKYQNSAPLHGWLQRIHNKQITVDGCVVTEPDTVLRGGAGLEYHRLPWKEPDAPYLLEILYEDDDVVALNKPSGLQVLPGGLFQQRTALTQLQRHVATTSGCQKAHPVPVHRLGRGTSGVLLCAKTKVAKSCLAAFFAEGTSVLEICRKNDSQMRTRNITKQYRALVSGVIAADEVVIDQPIGLVKYPGVAKGLTQDVTSTFHCLAGDPLYCTDGQPKCVDHDIEVECFAQDGGYQRPEKPVPGDCGYHLHAHRVVFSHPVTKEVTEIIAPLPSILRTQEESKADVEWLGLWSSSGLLNAAVFTISAALCLFSFIFCVLTDPGGVPSGYAPDVEENQVPDQEIKKSDHHCVWINNCVGHRNYKSFVTLVFYSTLASTYSAVACGVITVGLSLILGSLLVWHISLIIHNLTTIEYHEGKRSAWLARKSGLTYRHPFDVGAYRNITLILGPSMLKWMWPAATSHIRDGSAFGPHEIMTARNAILSNKGFRSLRKPISINLKFGSNFNPIKGQGLALQSSSCDEGGSIAHSGAESLQLSANLEPISSESQFDGVVAEAQQLEESVVVLCKTNAPPKQPLSMNSHLSPFSSSGASHFSLKFKHGVARASSEDLPTELIEDSKFVPLNPEDEKYGPPIKQLLKELDGEFLKIIFCTEEMINLSLWQAVNVEQSNLEASKVAVSLPRICFLSGLTGEEMMMFIDAFPECGLEPPVFAALVPNSADKPVAELIEEIMGDHQMLVSSQLILFSKMCNTDSLSFIFHYLV</sequence>
<keyword evidence="4 7" id="KW-0812">Transmembrane</keyword>
<dbReference type="CDD" id="cd02869">
    <property type="entry name" value="PseudoU_synth_RluA_like"/>
    <property type="match status" value="1"/>
</dbReference>
<dbReference type="PROSITE" id="PS50216">
    <property type="entry name" value="DHHC"/>
    <property type="match status" value="1"/>
</dbReference>
<dbReference type="GO" id="GO:0019706">
    <property type="term" value="F:protein-cysteine S-palmitoyltransferase activity"/>
    <property type="evidence" value="ECO:0007669"/>
    <property type="project" value="UniProtKB-EC"/>
</dbReference>
<evidence type="ECO:0000256" key="6">
    <source>
        <dbReference type="ARBA" id="ARBA00023136"/>
    </source>
</evidence>
<dbReference type="InterPro" id="IPR006145">
    <property type="entry name" value="PsdUridine_synth_RsuA/RluA"/>
</dbReference>
<evidence type="ECO:0000256" key="5">
    <source>
        <dbReference type="ARBA" id="ARBA00022989"/>
    </source>
</evidence>
<keyword evidence="11" id="KW-1185">Reference proteome</keyword>
<dbReference type="Gene3D" id="3.30.2350.10">
    <property type="entry name" value="Pseudouridine synthase"/>
    <property type="match status" value="1"/>
</dbReference>
<keyword evidence="6 7" id="KW-0472">Membrane</keyword>
<dbReference type="Pfam" id="PF00849">
    <property type="entry name" value="PseudoU_synth_2"/>
    <property type="match status" value="1"/>
</dbReference>
<dbReference type="EC" id="2.3.1.225" evidence="7"/>
<evidence type="ECO:0000256" key="1">
    <source>
        <dbReference type="ARBA" id="ARBA00000073"/>
    </source>
</evidence>
<feature type="domain" description="Pseudouridine synthase RsuA/RluA-like" evidence="8">
    <location>
        <begin position="100"/>
        <end position="205"/>
    </location>
</feature>
<keyword evidence="7" id="KW-0808">Transferase</keyword>
<evidence type="ECO:0000256" key="7">
    <source>
        <dbReference type="RuleBase" id="RU079119"/>
    </source>
</evidence>
<name>A0A2Z7DCB1_9LAMI</name>
<comment type="similarity">
    <text evidence="3 7">Belongs to the DHHC palmitoyltransferase family.</text>
</comment>
<keyword evidence="7" id="KW-0012">Acyltransferase</keyword>
<comment type="catalytic activity">
    <reaction evidence="1">
        <text>a uridine in RNA = a pseudouridine in RNA</text>
        <dbReference type="Rhea" id="RHEA:48348"/>
        <dbReference type="Rhea" id="RHEA-COMP:12068"/>
        <dbReference type="Rhea" id="RHEA-COMP:12069"/>
        <dbReference type="ChEBI" id="CHEBI:65314"/>
        <dbReference type="ChEBI" id="CHEBI:65315"/>
    </reaction>
</comment>
<dbReference type="InterPro" id="IPR001594">
    <property type="entry name" value="Palmitoyltrfase_DHHC"/>
</dbReference>
<evidence type="ECO:0000259" key="9">
    <source>
        <dbReference type="Pfam" id="PF01529"/>
    </source>
</evidence>
<feature type="transmembrane region" description="Helical" evidence="7">
    <location>
        <begin position="332"/>
        <end position="354"/>
    </location>
</feature>
<dbReference type="Pfam" id="PF01529">
    <property type="entry name" value="DHHC"/>
    <property type="match status" value="1"/>
</dbReference>
<gene>
    <name evidence="10" type="ORF">F511_35204</name>
</gene>
<evidence type="ECO:0000256" key="3">
    <source>
        <dbReference type="ARBA" id="ARBA00008574"/>
    </source>
</evidence>
<feature type="transmembrane region" description="Helical" evidence="7">
    <location>
        <begin position="403"/>
        <end position="435"/>
    </location>
</feature>
<dbReference type="InterPro" id="IPR020103">
    <property type="entry name" value="PsdUridine_synth_cat_dom_sf"/>
</dbReference>
<dbReference type="GO" id="GO:0009982">
    <property type="term" value="F:pseudouridine synthase activity"/>
    <property type="evidence" value="ECO:0007669"/>
    <property type="project" value="InterPro"/>
</dbReference>
<dbReference type="SUPFAM" id="SSF55120">
    <property type="entry name" value="Pseudouridine synthase"/>
    <property type="match status" value="1"/>
</dbReference>
<dbReference type="AlphaFoldDB" id="A0A2Z7DCB1"/>
<dbReference type="EMBL" id="KQ987283">
    <property type="protein sequence ID" value="KZV57479.1"/>
    <property type="molecule type" value="Genomic_DNA"/>
</dbReference>
<dbReference type="OrthoDB" id="428658at2759"/>
<feature type="domain" description="Palmitoyltransferase DHHC" evidence="9">
    <location>
        <begin position="378"/>
        <end position="421"/>
    </location>
</feature>
<dbReference type="PANTHER" id="PTHR35732:SF1">
    <property type="entry name" value="OS10G0545100 PROTEIN"/>
    <property type="match status" value="1"/>
</dbReference>
<dbReference type="PROSITE" id="PS01129">
    <property type="entry name" value="PSI_RLU"/>
    <property type="match status" value="1"/>
</dbReference>
<dbReference type="PANTHER" id="PTHR35732">
    <property type="entry name" value="OS10G0545100 PROTEIN"/>
    <property type="match status" value="1"/>
</dbReference>
<evidence type="ECO:0000259" key="8">
    <source>
        <dbReference type="Pfam" id="PF00849"/>
    </source>
</evidence>
<evidence type="ECO:0000313" key="11">
    <source>
        <dbReference type="Proteomes" id="UP000250235"/>
    </source>
</evidence>
<dbReference type="Proteomes" id="UP000250235">
    <property type="component" value="Unassembled WGS sequence"/>
</dbReference>
<dbReference type="InterPro" id="IPR006224">
    <property type="entry name" value="PsdUridine_synth_RluA-like_CS"/>
</dbReference>
<comment type="domain">
    <text evidence="7">The DHHC domain is required for palmitoyltransferase activity.</text>
</comment>
<dbReference type="GO" id="GO:0003723">
    <property type="term" value="F:RNA binding"/>
    <property type="evidence" value="ECO:0007669"/>
    <property type="project" value="InterPro"/>
</dbReference>
<dbReference type="InterPro" id="IPR016621">
    <property type="entry name" value="UCP014543"/>
</dbReference>
<organism evidence="10 11">
    <name type="scientific">Dorcoceras hygrometricum</name>
    <dbReference type="NCBI Taxonomy" id="472368"/>
    <lineage>
        <taxon>Eukaryota</taxon>
        <taxon>Viridiplantae</taxon>
        <taxon>Streptophyta</taxon>
        <taxon>Embryophyta</taxon>
        <taxon>Tracheophyta</taxon>
        <taxon>Spermatophyta</taxon>
        <taxon>Magnoliopsida</taxon>
        <taxon>eudicotyledons</taxon>
        <taxon>Gunneridae</taxon>
        <taxon>Pentapetalae</taxon>
        <taxon>asterids</taxon>
        <taxon>lamiids</taxon>
        <taxon>Lamiales</taxon>
        <taxon>Gesneriaceae</taxon>
        <taxon>Didymocarpoideae</taxon>
        <taxon>Trichosporeae</taxon>
        <taxon>Loxocarpinae</taxon>
        <taxon>Dorcoceras</taxon>
    </lineage>
</organism>
<evidence type="ECO:0000313" key="10">
    <source>
        <dbReference type="EMBL" id="KZV57479.1"/>
    </source>
</evidence>
<evidence type="ECO:0000256" key="2">
    <source>
        <dbReference type="ARBA" id="ARBA00004127"/>
    </source>
</evidence>
<proteinExistence type="inferred from homology"/>
<protein>
    <recommendedName>
        <fullName evidence="7">S-acyltransferase</fullName>
        <ecNumber evidence="7">2.3.1.225</ecNumber>
    </recommendedName>
    <alternativeName>
        <fullName evidence="7">Palmitoyltransferase</fullName>
    </alternativeName>
</protein>
<dbReference type="GO" id="GO:0001522">
    <property type="term" value="P:pseudouridine synthesis"/>
    <property type="evidence" value="ECO:0007669"/>
    <property type="project" value="InterPro"/>
</dbReference>
<comment type="subcellular location">
    <subcellularLocation>
        <location evidence="2">Endomembrane system</location>
        <topology evidence="2">Multi-pass membrane protein</topology>
    </subcellularLocation>
</comment>
<comment type="catalytic activity">
    <reaction evidence="7">
        <text>L-cysteinyl-[protein] + hexadecanoyl-CoA = S-hexadecanoyl-L-cysteinyl-[protein] + CoA</text>
        <dbReference type="Rhea" id="RHEA:36683"/>
        <dbReference type="Rhea" id="RHEA-COMP:10131"/>
        <dbReference type="Rhea" id="RHEA-COMP:11032"/>
        <dbReference type="ChEBI" id="CHEBI:29950"/>
        <dbReference type="ChEBI" id="CHEBI:57287"/>
        <dbReference type="ChEBI" id="CHEBI:57379"/>
        <dbReference type="ChEBI" id="CHEBI:74151"/>
        <dbReference type="EC" id="2.3.1.225"/>
    </reaction>
</comment>
<dbReference type="GO" id="GO:0012505">
    <property type="term" value="C:endomembrane system"/>
    <property type="evidence" value="ECO:0007669"/>
    <property type="project" value="UniProtKB-SubCell"/>
</dbReference>
<dbReference type="Pfam" id="PF12646">
    <property type="entry name" value="DUF3783"/>
    <property type="match status" value="1"/>
</dbReference>
<reference evidence="10 11" key="1">
    <citation type="journal article" date="2015" name="Proc. Natl. Acad. Sci. U.S.A.">
        <title>The resurrection genome of Boea hygrometrica: A blueprint for survival of dehydration.</title>
        <authorList>
            <person name="Xiao L."/>
            <person name="Yang G."/>
            <person name="Zhang L."/>
            <person name="Yang X."/>
            <person name="Zhao S."/>
            <person name="Ji Z."/>
            <person name="Zhou Q."/>
            <person name="Hu M."/>
            <person name="Wang Y."/>
            <person name="Chen M."/>
            <person name="Xu Y."/>
            <person name="Jin H."/>
            <person name="Xiao X."/>
            <person name="Hu G."/>
            <person name="Bao F."/>
            <person name="Hu Y."/>
            <person name="Wan P."/>
            <person name="Li L."/>
            <person name="Deng X."/>
            <person name="Kuang T."/>
            <person name="Xiang C."/>
            <person name="Zhu J.K."/>
            <person name="Oliver M.J."/>
            <person name="He Y."/>
        </authorList>
    </citation>
    <scope>NUCLEOTIDE SEQUENCE [LARGE SCALE GENOMIC DNA]</scope>
    <source>
        <strain evidence="11">cv. XS01</strain>
    </source>
</reference>
<accession>A0A2Z7DCB1</accession>
<keyword evidence="5 7" id="KW-1133">Transmembrane helix</keyword>
<evidence type="ECO:0000256" key="4">
    <source>
        <dbReference type="ARBA" id="ARBA00022692"/>
    </source>
</evidence>